<organism evidence="4 5">
    <name type="scientific">Lujinxingia vulgaris</name>
    <dbReference type="NCBI Taxonomy" id="2600176"/>
    <lineage>
        <taxon>Bacteria</taxon>
        <taxon>Deltaproteobacteria</taxon>
        <taxon>Bradymonadales</taxon>
        <taxon>Lujinxingiaceae</taxon>
        <taxon>Lujinxingia</taxon>
    </lineage>
</organism>
<sequence length="323" mass="34789">MPATNVYATHHRLLALLFVSLFTTVLPTLPGTAFAQESGERVENAANAEDTENTANTEHTKNAQPGEAVETLENLEESDEERALRFYEAASQAYQNGDFARAADLLESARAHHAEPVYVYNQILAYQALERPAYALHLLDEHAEVLEKDGRFEHLAALRGQLRQAVAARDASANEDAQASENKEQSTAVPASIEAPPEVAEASPNILAWSLVGAGGVALGAGVLFGSGLLIEDTVDRLDQSRVPEAELAVYQGSERTRADDLRRLRTHQTLNVVLIASGVSLGVAGATMLFLDTRVDRPHPRALRIAPMLSGEHAGALVGGRF</sequence>
<evidence type="ECO:0000256" key="2">
    <source>
        <dbReference type="SAM" id="Phobius"/>
    </source>
</evidence>
<dbReference type="OrthoDB" id="9830972at2"/>
<accession>A0A5C6WUQ9</accession>
<feature type="region of interest" description="Disordered" evidence="1">
    <location>
        <begin position="37"/>
        <end position="63"/>
    </location>
</feature>
<evidence type="ECO:0000256" key="3">
    <source>
        <dbReference type="SAM" id="SignalP"/>
    </source>
</evidence>
<dbReference type="Proteomes" id="UP000321046">
    <property type="component" value="Unassembled WGS sequence"/>
</dbReference>
<dbReference type="RefSeq" id="WP_146976500.1">
    <property type="nucleotide sequence ID" value="NZ_VOSL01000132.1"/>
</dbReference>
<reference evidence="4 5" key="1">
    <citation type="submission" date="2019-08" db="EMBL/GenBank/DDBJ databases">
        <title>Bradymonadales sp. TMQ2.</title>
        <authorList>
            <person name="Liang Q."/>
        </authorList>
    </citation>
    <scope>NUCLEOTIDE SEQUENCE [LARGE SCALE GENOMIC DNA]</scope>
    <source>
        <strain evidence="4 5">TMQ2</strain>
    </source>
</reference>
<evidence type="ECO:0000256" key="1">
    <source>
        <dbReference type="SAM" id="MobiDB-lite"/>
    </source>
</evidence>
<feature type="chain" id="PRO_5023151328" description="Tetratricopeptide repeat protein" evidence="3">
    <location>
        <begin position="36"/>
        <end position="323"/>
    </location>
</feature>
<feature type="signal peptide" evidence="3">
    <location>
        <begin position="1"/>
        <end position="35"/>
    </location>
</feature>
<evidence type="ECO:0000313" key="5">
    <source>
        <dbReference type="Proteomes" id="UP000321046"/>
    </source>
</evidence>
<evidence type="ECO:0000313" key="4">
    <source>
        <dbReference type="EMBL" id="TXD32339.1"/>
    </source>
</evidence>
<evidence type="ECO:0008006" key="6">
    <source>
        <dbReference type="Google" id="ProtNLM"/>
    </source>
</evidence>
<dbReference type="EMBL" id="VOSL01000132">
    <property type="protein sequence ID" value="TXD32339.1"/>
    <property type="molecule type" value="Genomic_DNA"/>
</dbReference>
<keyword evidence="2" id="KW-0472">Membrane</keyword>
<dbReference type="InterPro" id="IPR011990">
    <property type="entry name" value="TPR-like_helical_dom_sf"/>
</dbReference>
<keyword evidence="3" id="KW-0732">Signal</keyword>
<proteinExistence type="predicted"/>
<feature type="transmembrane region" description="Helical" evidence="2">
    <location>
        <begin position="206"/>
        <end position="231"/>
    </location>
</feature>
<feature type="compositionally biased region" description="Polar residues" evidence="1">
    <location>
        <begin position="175"/>
        <end position="189"/>
    </location>
</feature>
<feature type="compositionally biased region" description="Low complexity" evidence="1">
    <location>
        <begin position="44"/>
        <end position="57"/>
    </location>
</feature>
<feature type="region of interest" description="Disordered" evidence="1">
    <location>
        <begin position="169"/>
        <end position="192"/>
    </location>
</feature>
<dbReference type="AlphaFoldDB" id="A0A5C6WUQ9"/>
<name>A0A5C6WUQ9_9DELT</name>
<keyword evidence="2" id="KW-0812">Transmembrane</keyword>
<keyword evidence="2" id="KW-1133">Transmembrane helix</keyword>
<feature type="transmembrane region" description="Helical" evidence="2">
    <location>
        <begin position="271"/>
        <end position="292"/>
    </location>
</feature>
<comment type="caution">
    <text evidence="4">The sequence shown here is derived from an EMBL/GenBank/DDBJ whole genome shotgun (WGS) entry which is preliminary data.</text>
</comment>
<protein>
    <recommendedName>
        <fullName evidence="6">Tetratricopeptide repeat protein</fullName>
    </recommendedName>
</protein>
<dbReference type="SUPFAM" id="SSF48452">
    <property type="entry name" value="TPR-like"/>
    <property type="match status" value="1"/>
</dbReference>
<gene>
    <name evidence="4" type="ORF">FRC96_17915</name>
</gene>